<dbReference type="PANTHER" id="PTHR33529:SF2">
    <property type="entry name" value="LIPOPOLYSACCHARIDE EXPORT SYSTEM PERMEASE PROTEIN LPTG"/>
    <property type="match status" value="1"/>
</dbReference>
<gene>
    <name evidence="7" type="ORF">SAMN05216241_10327</name>
</gene>
<dbReference type="Pfam" id="PF03739">
    <property type="entry name" value="LptF_LptG"/>
    <property type="match status" value="1"/>
</dbReference>
<keyword evidence="4 6" id="KW-1133">Transmembrane helix</keyword>
<dbReference type="Proteomes" id="UP000199415">
    <property type="component" value="Unassembled WGS sequence"/>
</dbReference>
<evidence type="ECO:0000256" key="4">
    <source>
        <dbReference type="ARBA" id="ARBA00022989"/>
    </source>
</evidence>
<feature type="transmembrane region" description="Helical" evidence="6">
    <location>
        <begin position="12"/>
        <end position="30"/>
    </location>
</feature>
<dbReference type="InterPro" id="IPR005495">
    <property type="entry name" value="LptG/LptF_permease"/>
</dbReference>
<keyword evidence="3 6" id="KW-0812">Transmembrane</keyword>
<feature type="transmembrane region" description="Helical" evidence="6">
    <location>
        <begin position="61"/>
        <end position="81"/>
    </location>
</feature>
<dbReference type="STRING" id="1082479.SAMN05216241_10327"/>
<keyword evidence="8" id="KW-1185">Reference proteome</keyword>
<keyword evidence="2" id="KW-1003">Cell membrane</keyword>
<comment type="subcellular location">
    <subcellularLocation>
        <location evidence="1">Cell membrane</location>
        <topology evidence="1">Multi-pass membrane protein</topology>
    </subcellularLocation>
</comment>
<evidence type="ECO:0000256" key="6">
    <source>
        <dbReference type="SAM" id="Phobius"/>
    </source>
</evidence>
<keyword evidence="5 6" id="KW-0472">Membrane</keyword>
<dbReference type="GO" id="GO:0015920">
    <property type="term" value="P:lipopolysaccharide transport"/>
    <property type="evidence" value="ECO:0007669"/>
    <property type="project" value="TreeGrafter"/>
</dbReference>
<evidence type="ECO:0000256" key="1">
    <source>
        <dbReference type="ARBA" id="ARBA00004651"/>
    </source>
</evidence>
<feature type="transmembrane region" description="Helical" evidence="6">
    <location>
        <begin position="331"/>
        <end position="354"/>
    </location>
</feature>
<organism evidence="7 8">
    <name type="scientific">Limimonas halophila</name>
    <dbReference type="NCBI Taxonomy" id="1082479"/>
    <lineage>
        <taxon>Bacteria</taxon>
        <taxon>Pseudomonadati</taxon>
        <taxon>Pseudomonadota</taxon>
        <taxon>Alphaproteobacteria</taxon>
        <taxon>Rhodospirillales</taxon>
        <taxon>Rhodovibrionaceae</taxon>
        <taxon>Limimonas</taxon>
    </lineage>
</organism>
<feature type="transmembrane region" description="Helical" evidence="6">
    <location>
        <begin position="302"/>
        <end position="319"/>
    </location>
</feature>
<reference evidence="7 8" key="1">
    <citation type="submission" date="2016-10" db="EMBL/GenBank/DDBJ databases">
        <authorList>
            <person name="de Groot N.N."/>
        </authorList>
    </citation>
    <scope>NUCLEOTIDE SEQUENCE [LARGE SCALE GENOMIC DNA]</scope>
    <source>
        <strain evidence="7 8">DSM 25584</strain>
    </source>
</reference>
<dbReference type="OrthoDB" id="9798468at2"/>
<evidence type="ECO:0000313" key="8">
    <source>
        <dbReference type="Proteomes" id="UP000199415"/>
    </source>
</evidence>
<feature type="transmembrane region" description="Helical" evidence="6">
    <location>
        <begin position="101"/>
        <end position="123"/>
    </location>
</feature>
<dbReference type="PANTHER" id="PTHR33529">
    <property type="entry name" value="SLR0882 PROTEIN-RELATED"/>
    <property type="match status" value="1"/>
</dbReference>
<accession>A0A1G7PSW8</accession>
<evidence type="ECO:0000256" key="3">
    <source>
        <dbReference type="ARBA" id="ARBA00022692"/>
    </source>
</evidence>
<evidence type="ECO:0000256" key="5">
    <source>
        <dbReference type="ARBA" id="ARBA00023136"/>
    </source>
</evidence>
<protein>
    <submittedName>
        <fullName evidence="7">LPS export ABC transporter permease LptG</fullName>
    </submittedName>
</protein>
<proteinExistence type="predicted"/>
<feature type="transmembrane region" description="Helical" evidence="6">
    <location>
        <begin position="276"/>
        <end position="296"/>
    </location>
</feature>
<name>A0A1G7PSW8_9PROT</name>
<dbReference type="EMBL" id="FNCE01000003">
    <property type="protein sequence ID" value="SDF88490.1"/>
    <property type="molecule type" value="Genomic_DNA"/>
</dbReference>
<dbReference type="AlphaFoldDB" id="A0A1G7PSW8"/>
<dbReference type="GO" id="GO:0043190">
    <property type="term" value="C:ATP-binding cassette (ABC) transporter complex"/>
    <property type="evidence" value="ECO:0007669"/>
    <property type="project" value="TreeGrafter"/>
</dbReference>
<dbReference type="RefSeq" id="WP_090019171.1">
    <property type="nucleotide sequence ID" value="NZ_FNCE01000003.1"/>
</dbReference>
<evidence type="ECO:0000256" key="2">
    <source>
        <dbReference type="ARBA" id="ARBA00022475"/>
    </source>
</evidence>
<sequence>MRTLTRYVFRLYVSRALATTMALTALLLVFDVLANASAIIGKGAGVLMPVFAYAALRAPDVISLVVPLAALLASMMVYGQLVMTSEMVAARAAGVSVHRVIAAMILGAGVLAVAHTAFQEFVVQHSSARLRLWAERDYRGMPPEVAPQRAPTWFAAGDALVHVSGSATDGRRLQGVTVVRRSPEGRLTDIFTADWARFRNGFWQFHEVHRPTSDGPGAAETMPRLDLVLPISPGRFSTLAESPAELGLEELWTLRKNPQSANRPASFYNFWLHRKLAHPAGALVMVLIAAPVALQAARRNRMLLVSFATILAGFLFFVSERVLVALGETGMLPAAVAAWTPAIVFASLGLWVVISMEE</sequence>
<evidence type="ECO:0000313" key="7">
    <source>
        <dbReference type="EMBL" id="SDF88490.1"/>
    </source>
</evidence>